<evidence type="ECO:0000256" key="1">
    <source>
        <dbReference type="SAM" id="MobiDB-lite"/>
    </source>
</evidence>
<comment type="caution">
    <text evidence="3">The sequence shown here is derived from an EMBL/GenBank/DDBJ whole genome shotgun (WGS) entry which is preliminary data.</text>
</comment>
<dbReference type="AlphaFoldDB" id="A0AAV9XBS5"/>
<name>A0AAV9XBS5_9PEZI</name>
<dbReference type="EMBL" id="JAVHJO010000007">
    <property type="protein sequence ID" value="KAK6538447.1"/>
    <property type="molecule type" value="Genomic_DNA"/>
</dbReference>
<feature type="region of interest" description="Disordered" evidence="1">
    <location>
        <begin position="43"/>
        <end position="73"/>
    </location>
</feature>
<dbReference type="PROSITE" id="PS51820">
    <property type="entry name" value="PA14"/>
    <property type="match status" value="1"/>
</dbReference>
<dbReference type="Gene3D" id="2.60.120.1560">
    <property type="match status" value="1"/>
</dbReference>
<dbReference type="Proteomes" id="UP001365542">
    <property type="component" value="Unassembled WGS sequence"/>
</dbReference>
<gene>
    <name evidence="3" type="ORF">TWF694_010032</name>
</gene>
<protein>
    <recommendedName>
        <fullName evidence="2">PA14 domain-containing protein</fullName>
    </recommendedName>
</protein>
<sequence>MHLHLHYVFTSIATSISTSTTTSTSTSLLTSISTLTSTETATTTELATTTTTETRIETATTTTTATTTATATPTPSQSCVNNLGLEVAIYNSPYIYQNGMTPTNDFTYFKTAVPYGVKVVDYLGYSTIGNSSAVYGFALPSGMYFALNYRGYFHAPIGATYRFNLSIADDVVGYWLGDLAYSGWELSNSNGTAYWSIEPHSTYTDVYLEAGEYLPIRIILENSNGENLYAFYVTSGNETYVDYGVPSPYLVRTKCISDDHFDTYGLET</sequence>
<feature type="domain" description="PA14" evidence="2">
    <location>
        <begin position="99"/>
        <end position="249"/>
    </location>
</feature>
<accession>A0AAV9XBS5</accession>
<evidence type="ECO:0000313" key="4">
    <source>
        <dbReference type="Proteomes" id="UP001365542"/>
    </source>
</evidence>
<evidence type="ECO:0000313" key="3">
    <source>
        <dbReference type="EMBL" id="KAK6538447.1"/>
    </source>
</evidence>
<proteinExistence type="predicted"/>
<dbReference type="InterPro" id="IPR018871">
    <property type="entry name" value="GLEYA_adhesin_domain"/>
</dbReference>
<evidence type="ECO:0000259" key="2">
    <source>
        <dbReference type="PROSITE" id="PS51820"/>
    </source>
</evidence>
<reference evidence="3 4" key="1">
    <citation type="submission" date="2019-10" db="EMBL/GenBank/DDBJ databases">
        <authorList>
            <person name="Palmer J.M."/>
        </authorList>
    </citation>
    <scope>NUCLEOTIDE SEQUENCE [LARGE SCALE GENOMIC DNA]</scope>
    <source>
        <strain evidence="3 4">TWF694</strain>
    </source>
</reference>
<organism evidence="3 4">
    <name type="scientific">Orbilia ellipsospora</name>
    <dbReference type="NCBI Taxonomy" id="2528407"/>
    <lineage>
        <taxon>Eukaryota</taxon>
        <taxon>Fungi</taxon>
        <taxon>Dikarya</taxon>
        <taxon>Ascomycota</taxon>
        <taxon>Pezizomycotina</taxon>
        <taxon>Orbiliomycetes</taxon>
        <taxon>Orbiliales</taxon>
        <taxon>Orbiliaceae</taxon>
        <taxon>Orbilia</taxon>
    </lineage>
</organism>
<dbReference type="InterPro" id="IPR037524">
    <property type="entry name" value="PA14/GLEYA"/>
</dbReference>
<keyword evidence="4" id="KW-1185">Reference proteome</keyword>
<dbReference type="Pfam" id="PF10528">
    <property type="entry name" value="GLEYA"/>
    <property type="match status" value="1"/>
</dbReference>
<feature type="compositionally biased region" description="Low complexity" evidence="1">
    <location>
        <begin position="43"/>
        <end position="72"/>
    </location>
</feature>